<dbReference type="PANTHER" id="PTHR12268">
    <property type="entry name" value="E3 UBIQUITIN-PROTEIN LIGASE KCMF1"/>
    <property type="match status" value="1"/>
</dbReference>
<dbReference type="EMBL" id="KV425888">
    <property type="protein sequence ID" value="KZW02456.1"/>
    <property type="molecule type" value="Genomic_DNA"/>
</dbReference>
<dbReference type="SMART" id="SM00291">
    <property type="entry name" value="ZnF_ZZ"/>
    <property type="match status" value="1"/>
</dbReference>
<feature type="compositionally biased region" description="Basic and acidic residues" evidence="9">
    <location>
        <begin position="440"/>
        <end position="449"/>
    </location>
</feature>
<organism evidence="11 12">
    <name type="scientific">Exidia glandulosa HHB12029</name>
    <dbReference type="NCBI Taxonomy" id="1314781"/>
    <lineage>
        <taxon>Eukaryota</taxon>
        <taxon>Fungi</taxon>
        <taxon>Dikarya</taxon>
        <taxon>Basidiomycota</taxon>
        <taxon>Agaricomycotina</taxon>
        <taxon>Agaricomycetes</taxon>
        <taxon>Auriculariales</taxon>
        <taxon>Exidiaceae</taxon>
        <taxon>Exidia</taxon>
    </lineage>
</organism>
<dbReference type="PROSITE" id="PS00018">
    <property type="entry name" value="EF_HAND_1"/>
    <property type="match status" value="1"/>
</dbReference>
<dbReference type="InterPro" id="IPR018247">
    <property type="entry name" value="EF_Hand_1_Ca_BS"/>
</dbReference>
<keyword evidence="6" id="KW-0106">Calcium</keyword>
<evidence type="ECO:0000256" key="9">
    <source>
        <dbReference type="SAM" id="MobiDB-lite"/>
    </source>
</evidence>
<evidence type="ECO:0000256" key="5">
    <source>
        <dbReference type="ARBA" id="ARBA00022833"/>
    </source>
</evidence>
<dbReference type="PANTHER" id="PTHR12268:SF14">
    <property type="entry name" value="DYSTROPHIN-1"/>
    <property type="match status" value="1"/>
</dbReference>
<feature type="compositionally biased region" description="Basic and acidic residues" evidence="9">
    <location>
        <begin position="943"/>
        <end position="953"/>
    </location>
</feature>
<feature type="compositionally biased region" description="Basic and acidic residues" evidence="9">
    <location>
        <begin position="962"/>
        <end position="973"/>
    </location>
</feature>
<feature type="compositionally biased region" description="Low complexity" evidence="9">
    <location>
        <begin position="974"/>
        <end position="991"/>
    </location>
</feature>
<keyword evidence="3" id="KW-0479">Metal-binding</keyword>
<keyword evidence="5" id="KW-0862">Zinc</keyword>
<dbReference type="CDD" id="cd02338">
    <property type="entry name" value="ZZ_PCMF_like"/>
    <property type="match status" value="1"/>
</dbReference>
<protein>
    <recommendedName>
        <fullName evidence="10">ZZ-type domain-containing protein</fullName>
    </recommendedName>
</protein>
<dbReference type="PROSITE" id="PS50135">
    <property type="entry name" value="ZF_ZZ_2"/>
    <property type="match status" value="1"/>
</dbReference>
<keyword evidence="4 8" id="KW-0863">Zinc-finger</keyword>
<evidence type="ECO:0000256" key="7">
    <source>
        <dbReference type="ARBA" id="ARBA00023212"/>
    </source>
</evidence>
<dbReference type="Proteomes" id="UP000077266">
    <property type="component" value="Unassembled WGS sequence"/>
</dbReference>
<dbReference type="GO" id="GO:0008270">
    <property type="term" value="F:zinc ion binding"/>
    <property type="evidence" value="ECO:0007669"/>
    <property type="project" value="UniProtKB-KW"/>
</dbReference>
<comment type="subcellular location">
    <subcellularLocation>
        <location evidence="1">Cytoplasm</location>
        <location evidence="1">Cytoskeleton</location>
    </subcellularLocation>
</comment>
<dbReference type="SUPFAM" id="SSF57850">
    <property type="entry name" value="RING/U-box"/>
    <property type="match status" value="1"/>
</dbReference>
<reference evidence="11 12" key="1">
    <citation type="journal article" date="2016" name="Mol. Biol. Evol.">
        <title>Comparative Genomics of Early-Diverging Mushroom-Forming Fungi Provides Insights into the Origins of Lignocellulose Decay Capabilities.</title>
        <authorList>
            <person name="Nagy L.G."/>
            <person name="Riley R."/>
            <person name="Tritt A."/>
            <person name="Adam C."/>
            <person name="Daum C."/>
            <person name="Floudas D."/>
            <person name="Sun H."/>
            <person name="Yadav J.S."/>
            <person name="Pangilinan J."/>
            <person name="Larsson K.H."/>
            <person name="Matsuura K."/>
            <person name="Barry K."/>
            <person name="Labutti K."/>
            <person name="Kuo R."/>
            <person name="Ohm R.A."/>
            <person name="Bhattacharya S.S."/>
            <person name="Shirouzu T."/>
            <person name="Yoshinaga Y."/>
            <person name="Martin F.M."/>
            <person name="Grigoriev I.V."/>
            <person name="Hibbett D.S."/>
        </authorList>
    </citation>
    <scope>NUCLEOTIDE SEQUENCE [LARGE SCALE GENOMIC DNA]</scope>
    <source>
        <strain evidence="11 12">HHB12029</strain>
    </source>
</reference>
<evidence type="ECO:0000256" key="2">
    <source>
        <dbReference type="ARBA" id="ARBA00022490"/>
    </source>
</evidence>
<dbReference type="STRING" id="1314781.A0A165PP51"/>
<feature type="region of interest" description="Disordered" evidence="9">
    <location>
        <begin position="936"/>
        <end position="998"/>
    </location>
</feature>
<evidence type="ECO:0000313" key="12">
    <source>
        <dbReference type="Proteomes" id="UP000077266"/>
    </source>
</evidence>
<dbReference type="Gene3D" id="3.30.60.90">
    <property type="match status" value="1"/>
</dbReference>
<evidence type="ECO:0000256" key="6">
    <source>
        <dbReference type="ARBA" id="ARBA00022837"/>
    </source>
</evidence>
<keyword evidence="7" id="KW-0206">Cytoskeleton</keyword>
<dbReference type="InterPro" id="IPR000433">
    <property type="entry name" value="Znf_ZZ"/>
</dbReference>
<accession>A0A165PP51</accession>
<dbReference type="InParanoid" id="A0A165PP51"/>
<dbReference type="AlphaFoldDB" id="A0A165PP51"/>
<feature type="region of interest" description="Disordered" evidence="9">
    <location>
        <begin position="414"/>
        <end position="481"/>
    </location>
</feature>
<keyword evidence="2" id="KW-0963">Cytoplasm</keyword>
<dbReference type="InterPro" id="IPR050774">
    <property type="entry name" value="KCMF1/Dystrophin"/>
</dbReference>
<dbReference type="OrthoDB" id="2122982at2759"/>
<name>A0A165PP51_EXIGL</name>
<sequence length="1136" mass="126989">MAQLPPTITVEDELKPLEASYARRVEQVSVHTTHSTDAIKAAKERAHAIENFYDQNSEPLKAVAYAALNGVAKTINKSTARDILGAVNTVLNALGVVEEVPAVTLAVKVFKGIVTLEIDRQDNEKRVAAVLLEASFMMSELLELSKLPRTERKTFTINTYSGYVQEAMVDELKDCGNTIDKYIKSHAVVKFLTATSYREEFKKHAENFATLRGKIQYALMRHVAVRVEDSLAQGARVEQLLIEQKSTIATIDQKLIAAAIDEPSVLEEKLAPEAKILGGVSKCRTDNASVLKLAERVGAPTSKDKTGSKNLDSTILHDLRTPLKDLLKENKQAFMRQLECQTVQLTEVIHGSADHLMHELQQRSFQRVNEPHIRYLWKKMLWSLSAPTSAFLAALYEYFSEELSRHFEQPMPLPATNTGISGADSDTSHILSGPSNVADRSLDVEHQRDGVTTPPDAVTDHDDSHLQVQRPASPAHTLDGDAPDAISPTDLWCLEYLDVFYIPSLREAFDSDNNGFVNVREVNAFTASFPIQWTIMQKLAYAAAGWRVELLRYQYRMQALLNYMVDTTCRLRPENRGLVCRFLNSSTIDYLKEFVRGIYPVNTDVDLDHLVTERMSTHEAVLRAKLEAIHYDFPTPSFVKRFFGKERFEQYLIPVLFFLLKRDAEVIELAKSEVLDRRELESAERSMMCVMQAGWERMNQLAETHRQQGLDPATKFETLAGGLYRIAFDSSKAPNDVTYWRDHQFDLDAVDVTLSVIEKSGLLFQPPLPVDPTSTLTVQDGGDQSLRKQLMDQYMALGIAAALDDLTREGPPYLSPEQSSALQEVLKSIDPNDLSFCRAYADMQMRRTVVVHNNSCDGCHRSPLTGNRYDCLDCANVNYQLCSECLRKDATTHTYSNSLHKLEHNMIVYSVELTFHEAARDQQWARRYLRYFIQPGPSGHPVGSEKEDGHQDGGDQEGEDGDNSKENPDETREAASSAGGEETGGQAAPATDVPSPRRCADCSAALAAGEFYFAQYQFNKDDELANGGEVFICTDCWAKCEELLPTKKPKHLHFVALIRSLEQPSVKGEPPSDLPAAETKKISTDEAVQQLQQRTAALDERVKNIEDQLGQILQLLRALQPGSATGMTGEEAQVAM</sequence>
<gene>
    <name evidence="11" type="ORF">EXIGLDRAFT_744612</name>
</gene>
<feature type="compositionally biased region" description="Polar residues" evidence="9">
    <location>
        <begin position="415"/>
        <end position="435"/>
    </location>
</feature>
<evidence type="ECO:0000256" key="4">
    <source>
        <dbReference type="ARBA" id="ARBA00022771"/>
    </source>
</evidence>
<evidence type="ECO:0000256" key="8">
    <source>
        <dbReference type="PROSITE-ProRule" id="PRU00228"/>
    </source>
</evidence>
<feature type="domain" description="ZZ-type" evidence="10">
    <location>
        <begin position="851"/>
        <end position="914"/>
    </location>
</feature>
<evidence type="ECO:0000313" key="11">
    <source>
        <dbReference type="EMBL" id="KZW02456.1"/>
    </source>
</evidence>
<dbReference type="Pfam" id="PF00569">
    <property type="entry name" value="ZZ"/>
    <property type="match status" value="1"/>
</dbReference>
<dbReference type="InterPro" id="IPR043145">
    <property type="entry name" value="Znf_ZZ_sf"/>
</dbReference>
<proteinExistence type="predicted"/>
<dbReference type="GO" id="GO:0005886">
    <property type="term" value="C:plasma membrane"/>
    <property type="evidence" value="ECO:0007669"/>
    <property type="project" value="TreeGrafter"/>
</dbReference>
<evidence type="ECO:0000256" key="1">
    <source>
        <dbReference type="ARBA" id="ARBA00004245"/>
    </source>
</evidence>
<keyword evidence="12" id="KW-1185">Reference proteome</keyword>
<evidence type="ECO:0000259" key="10">
    <source>
        <dbReference type="PROSITE" id="PS50135"/>
    </source>
</evidence>
<evidence type="ECO:0000256" key="3">
    <source>
        <dbReference type="ARBA" id="ARBA00022723"/>
    </source>
</evidence>